<dbReference type="EC" id="4.2.1.9" evidence="14 15"/>
<dbReference type="InterPro" id="IPR004404">
    <property type="entry name" value="DihydroxyA_deHydtase"/>
</dbReference>
<keyword evidence="8 15" id="KW-0411">Iron-sulfur</keyword>
<evidence type="ECO:0000256" key="9">
    <source>
        <dbReference type="ARBA" id="ARBA00023239"/>
    </source>
</evidence>
<feature type="binding site" evidence="15">
    <location>
        <position position="120"/>
    </location>
    <ligand>
        <name>Mg(2+)</name>
        <dbReference type="ChEBI" id="CHEBI:18420"/>
    </ligand>
</feature>
<dbReference type="Proteomes" id="UP000013097">
    <property type="component" value="Unassembled WGS sequence"/>
</dbReference>
<dbReference type="InterPro" id="IPR042096">
    <property type="entry name" value="Dihydro-acid_dehy_C"/>
</dbReference>
<dbReference type="UniPathway" id="UPA00047">
    <property type="reaction ID" value="UER00057"/>
</dbReference>
<comment type="cofactor">
    <cofactor evidence="15">
        <name>[2Fe-2S] cluster</name>
        <dbReference type="ChEBI" id="CHEBI:190135"/>
    </cofactor>
    <text evidence="15">Binds 1 [2Fe-2S] cluster per subunit. This cluster acts as a Lewis acid cofactor.</text>
</comment>
<keyword evidence="4 15" id="KW-0001">2Fe-2S</keyword>
<dbReference type="GO" id="GO:0004160">
    <property type="term" value="F:dihydroxy-acid dehydratase activity"/>
    <property type="evidence" value="ECO:0007669"/>
    <property type="project" value="UniProtKB-UniRule"/>
</dbReference>
<evidence type="ECO:0000256" key="7">
    <source>
        <dbReference type="ARBA" id="ARBA00023004"/>
    </source>
</evidence>
<dbReference type="PATRIC" id="fig|999411.4.peg.2304"/>
<comment type="pathway">
    <text evidence="12 15">Amino-acid biosynthesis; L-valine biosynthesis; L-valine from pyruvate: step 3/4.</text>
</comment>
<dbReference type="SUPFAM" id="SSF143975">
    <property type="entry name" value="IlvD/EDD N-terminal domain-like"/>
    <property type="match status" value="1"/>
</dbReference>
<evidence type="ECO:0000256" key="1">
    <source>
        <dbReference type="ARBA" id="ARBA00001946"/>
    </source>
</evidence>
<feature type="binding site" evidence="15">
    <location>
        <position position="442"/>
    </location>
    <ligand>
        <name>Mg(2+)</name>
        <dbReference type="ChEBI" id="CHEBI:18420"/>
    </ligand>
</feature>
<comment type="function">
    <text evidence="15">Functions in the biosynthesis of branched-chain amino acids. Catalyzes the dehydration of (2R,3R)-2,3-dihydroxy-3-methylpentanoate (2,3-dihydroxy-3-methylvalerate) into 2-oxo-3-methylpentanoate (2-oxo-3-methylvalerate) and of (2R)-2,3-dihydroxy-3-methylbutanoate (2,3-dihydroxyisovalerate) into 2-oxo-3-methylbutanoate (2-oxoisovalerate), the penultimate precursor to L-isoleucine and L-valine, respectively.</text>
</comment>
<dbReference type="InterPro" id="IPR056740">
    <property type="entry name" value="ILV_EDD_C"/>
</dbReference>
<proteinExistence type="inferred from homology"/>
<feature type="modified residue" description="N6-carboxylysine" evidence="15">
    <location>
        <position position="121"/>
    </location>
</feature>
<evidence type="ECO:0000256" key="2">
    <source>
        <dbReference type="ARBA" id="ARBA00006486"/>
    </source>
</evidence>
<evidence type="ECO:0000256" key="13">
    <source>
        <dbReference type="ARBA" id="ARBA00029437"/>
    </source>
</evidence>
<dbReference type="GO" id="GO:0000287">
    <property type="term" value="F:magnesium ion binding"/>
    <property type="evidence" value="ECO:0007669"/>
    <property type="project" value="UniProtKB-UniRule"/>
</dbReference>
<dbReference type="UniPathway" id="UPA00049">
    <property type="reaction ID" value="UER00061"/>
</dbReference>
<organism evidence="18 19">
    <name type="scientific">Clostridium thermobutyricum</name>
    <dbReference type="NCBI Taxonomy" id="29372"/>
    <lineage>
        <taxon>Bacteria</taxon>
        <taxon>Bacillati</taxon>
        <taxon>Bacillota</taxon>
        <taxon>Clostridia</taxon>
        <taxon>Eubacteriales</taxon>
        <taxon>Clostridiaceae</taxon>
        <taxon>Clostridium</taxon>
    </lineage>
</organism>
<dbReference type="NCBIfam" id="TIGR00110">
    <property type="entry name" value="ilvD"/>
    <property type="match status" value="1"/>
</dbReference>
<evidence type="ECO:0000313" key="18">
    <source>
        <dbReference type="EMBL" id="ENZ00699.1"/>
    </source>
</evidence>
<dbReference type="GO" id="GO:0005829">
    <property type="term" value="C:cytosol"/>
    <property type="evidence" value="ECO:0007669"/>
    <property type="project" value="TreeGrafter"/>
</dbReference>
<dbReference type="InterPro" id="IPR020558">
    <property type="entry name" value="DiOHA_6PGluconate_deHydtase_CS"/>
</dbReference>
<sequence>MRSDVVKKGESKAPHRSLFKATGLTDEEIDKPLIGIVSSQNDIIPGHIHLNTIVEAVKKGVLANGGTPLVFPTIGVCDGIAMGHIGMKYSLATRELIADSIECMVNAHGFDALVFIPNCDKIVPGMIMGALRMNIPSVFISGGPMLSGKVGEKNISLSTMFEAVGAYESGKINKDKLCEMENKSCPTCGSCSGMFTANSMNCLTEALGLGLPGNGTIPAVYSERIRLAKEAGKAVMNLLENNIKPKDIVTEKAILNALTVDMALGCSTNSVLHLTAIANEANIKMNLDIINEVSSKTPNLCKLAPASDTHIEDLYWDGGITAVMNELSKKNLLSLDCITVTGKTQRDNIKGITVKNHKVIKEIKNPYSETGGIQVLRGNIARDGAVVKKSAVVEEMLKHEGRAKVFDSEEEAIEGILSNKIEAGDVVVIRYEGPKGGPGMREMLSPTSAISGMGLDKSVALITDGRFSGATRGAAIGHISPEAAEGGEIALIENGDIISIDILNGKLDLKVADEVLEERRKKLVIPEPKIKNGYLSRYAKLVSSASEGAIYK</sequence>
<evidence type="ECO:0000259" key="16">
    <source>
        <dbReference type="Pfam" id="PF00920"/>
    </source>
</evidence>
<evidence type="ECO:0000256" key="4">
    <source>
        <dbReference type="ARBA" id="ARBA00022714"/>
    </source>
</evidence>
<evidence type="ECO:0000256" key="5">
    <source>
        <dbReference type="ARBA" id="ARBA00022723"/>
    </source>
</evidence>
<keyword evidence="19" id="KW-1185">Reference proteome</keyword>
<dbReference type="Pfam" id="PF00920">
    <property type="entry name" value="ILVD_EDD_N"/>
    <property type="match status" value="1"/>
</dbReference>
<evidence type="ECO:0000256" key="6">
    <source>
        <dbReference type="ARBA" id="ARBA00022842"/>
    </source>
</evidence>
<evidence type="ECO:0000256" key="10">
    <source>
        <dbReference type="ARBA" id="ARBA00023304"/>
    </source>
</evidence>
<comment type="catalytic activity">
    <reaction evidence="11">
        <text>(2R)-2,3-dihydroxy-3-methylbutanoate = 3-methyl-2-oxobutanoate + H2O</text>
        <dbReference type="Rhea" id="RHEA:24809"/>
        <dbReference type="ChEBI" id="CHEBI:11851"/>
        <dbReference type="ChEBI" id="CHEBI:15377"/>
        <dbReference type="ChEBI" id="CHEBI:49072"/>
        <dbReference type="EC" id="4.2.1.9"/>
    </reaction>
    <physiologicalReaction direction="left-to-right" evidence="11">
        <dbReference type="Rhea" id="RHEA:24810"/>
    </physiologicalReaction>
</comment>
<evidence type="ECO:0000256" key="11">
    <source>
        <dbReference type="ARBA" id="ARBA00029304"/>
    </source>
</evidence>
<dbReference type="PANTHER" id="PTHR43661:SF3">
    <property type="entry name" value="D-XYLONATE DEHYDRATASE YAGF-RELATED"/>
    <property type="match status" value="1"/>
</dbReference>
<dbReference type="PANTHER" id="PTHR43661">
    <property type="entry name" value="D-XYLONATE DEHYDRATASE"/>
    <property type="match status" value="1"/>
</dbReference>
<keyword evidence="5 15" id="KW-0479">Metal-binding</keyword>
<feature type="domain" description="Dihydroxy-acid/6-phosphogluconate dehydratase C-terminal" evidence="17">
    <location>
        <begin position="358"/>
        <end position="549"/>
    </location>
</feature>
<evidence type="ECO:0000256" key="3">
    <source>
        <dbReference type="ARBA" id="ARBA00022605"/>
    </source>
</evidence>
<reference evidence="18 19" key="1">
    <citation type="submission" date="2013-01" db="EMBL/GenBank/DDBJ databases">
        <title>The Genome Sequence of Clostridium colicanis 209318.</title>
        <authorList>
            <consortium name="The Broad Institute Genome Sequencing Platform"/>
            <person name="Earl A."/>
            <person name="Ward D."/>
            <person name="Feldgarden M."/>
            <person name="Gevers D."/>
            <person name="Courvalin P."/>
            <person name="Lambert T."/>
            <person name="Walker B."/>
            <person name="Young S.K."/>
            <person name="Zeng Q."/>
            <person name="Gargeya S."/>
            <person name="Fitzgerald M."/>
            <person name="Haas B."/>
            <person name="Abouelleil A."/>
            <person name="Alvarado L."/>
            <person name="Arachchi H.M."/>
            <person name="Berlin A.M."/>
            <person name="Chapman S.B."/>
            <person name="Dewar J."/>
            <person name="Goldberg J."/>
            <person name="Griggs A."/>
            <person name="Gujja S."/>
            <person name="Hansen M."/>
            <person name="Howarth C."/>
            <person name="Imamovic A."/>
            <person name="Larimer J."/>
            <person name="McCowan C."/>
            <person name="Murphy C."/>
            <person name="Neiman D."/>
            <person name="Pearson M."/>
            <person name="Priest M."/>
            <person name="Roberts A."/>
            <person name="Saif S."/>
            <person name="Shea T."/>
            <person name="Sisk P."/>
            <person name="Sykes S."/>
            <person name="Wortman J."/>
            <person name="Nusbaum C."/>
            <person name="Birren B."/>
        </authorList>
    </citation>
    <scope>NUCLEOTIDE SEQUENCE [LARGE SCALE GENOMIC DNA]</scope>
    <source>
        <strain evidence="18 19">209318</strain>
    </source>
</reference>
<comment type="catalytic activity">
    <reaction evidence="15">
        <text>(2R,3R)-2,3-dihydroxy-3-methylpentanoate = (S)-3-methyl-2-oxopentanoate + H2O</text>
        <dbReference type="Rhea" id="RHEA:27694"/>
        <dbReference type="ChEBI" id="CHEBI:15377"/>
        <dbReference type="ChEBI" id="CHEBI:35146"/>
        <dbReference type="ChEBI" id="CHEBI:49258"/>
        <dbReference type="EC" id="4.2.1.9"/>
    </reaction>
</comment>
<feature type="domain" description="Dihydroxy-acid/6-phosphogluconate dehydratase N-terminal" evidence="16">
    <location>
        <begin position="31"/>
        <end position="348"/>
    </location>
</feature>
<comment type="subunit">
    <text evidence="15">Homodimer.</text>
</comment>
<gene>
    <name evidence="15" type="primary">ilvD</name>
    <name evidence="18" type="ORF">HMPREF1092_02351</name>
</gene>
<accession>N9XXT8</accession>
<keyword evidence="9 15" id="KW-0456">Lyase</keyword>
<dbReference type="RefSeq" id="WP_002598827.1">
    <property type="nucleotide sequence ID" value="NZ_KB850956.1"/>
</dbReference>
<dbReference type="FunFam" id="3.50.30.80:FF:000001">
    <property type="entry name" value="Dihydroxy-acid dehydratase"/>
    <property type="match status" value="1"/>
</dbReference>
<dbReference type="SUPFAM" id="SSF52016">
    <property type="entry name" value="LeuD/IlvD-like"/>
    <property type="match status" value="1"/>
</dbReference>
<keyword evidence="6 15" id="KW-0460">Magnesium</keyword>
<dbReference type="PROSITE" id="PS00887">
    <property type="entry name" value="ILVD_EDD_2"/>
    <property type="match status" value="1"/>
</dbReference>
<evidence type="ECO:0000256" key="15">
    <source>
        <dbReference type="HAMAP-Rule" id="MF_00012"/>
    </source>
</evidence>
<dbReference type="Pfam" id="PF24877">
    <property type="entry name" value="ILV_EDD_C"/>
    <property type="match status" value="1"/>
</dbReference>
<keyword evidence="3 15" id="KW-0028">Amino-acid biosynthesis</keyword>
<dbReference type="PROSITE" id="PS00886">
    <property type="entry name" value="ILVD_EDD_1"/>
    <property type="match status" value="1"/>
</dbReference>
<evidence type="ECO:0000256" key="8">
    <source>
        <dbReference type="ARBA" id="ARBA00023014"/>
    </source>
</evidence>
<dbReference type="Gene3D" id="3.50.30.80">
    <property type="entry name" value="IlvD/EDD C-terminal domain-like"/>
    <property type="match status" value="1"/>
</dbReference>
<comment type="pathway">
    <text evidence="13 15">Amino-acid biosynthesis; L-isoleucine biosynthesis; L-isoleucine from 2-oxobutanoate: step 3/4.</text>
</comment>
<dbReference type="eggNOG" id="COG0129">
    <property type="taxonomic scope" value="Bacteria"/>
</dbReference>
<evidence type="ECO:0000259" key="17">
    <source>
        <dbReference type="Pfam" id="PF24877"/>
    </source>
</evidence>
<comment type="cofactor">
    <cofactor evidence="1 15">
        <name>Mg(2+)</name>
        <dbReference type="ChEBI" id="CHEBI:18420"/>
    </cofactor>
</comment>
<dbReference type="GO" id="GO:0009099">
    <property type="term" value="P:L-valine biosynthetic process"/>
    <property type="evidence" value="ECO:0007669"/>
    <property type="project" value="UniProtKB-UniRule"/>
</dbReference>
<dbReference type="HAMAP" id="MF_00012">
    <property type="entry name" value="IlvD"/>
    <property type="match status" value="1"/>
</dbReference>
<feature type="binding site" description="via carbamate group" evidence="15">
    <location>
        <position position="121"/>
    </location>
    <ligand>
        <name>Mg(2+)</name>
        <dbReference type="ChEBI" id="CHEBI:18420"/>
    </ligand>
</feature>
<dbReference type="InterPro" id="IPR000581">
    <property type="entry name" value="ILV_EDD_N"/>
</dbReference>
<comment type="similarity">
    <text evidence="2 15">Belongs to the IlvD/Edd family.</text>
</comment>
<dbReference type="HOGENOM" id="CLU_014271_4_2_9"/>
<feature type="active site" description="Proton acceptor" evidence="15">
    <location>
        <position position="468"/>
    </location>
</feature>
<protein>
    <recommendedName>
        <fullName evidence="14 15">Dihydroxy-acid dehydratase</fullName>
        <shortName evidence="15">DAD</shortName>
        <ecNumber evidence="14 15">4.2.1.9</ecNumber>
    </recommendedName>
</protein>
<keyword evidence="7 15" id="KW-0408">Iron</keyword>
<evidence type="ECO:0000256" key="14">
    <source>
        <dbReference type="ARBA" id="ARBA00029490"/>
    </source>
</evidence>
<comment type="caution">
    <text evidence="15">Lacks conserved residue(s) required for the propagation of feature annotation.</text>
</comment>
<comment type="caution">
    <text evidence="18">The sequence shown here is derived from an EMBL/GenBank/DDBJ whole genome shotgun (WGS) entry which is preliminary data.</text>
</comment>
<name>N9XXT8_9CLOT</name>
<dbReference type="GO" id="GO:0051537">
    <property type="term" value="F:2 iron, 2 sulfur cluster binding"/>
    <property type="evidence" value="ECO:0007669"/>
    <property type="project" value="UniProtKB-UniRule"/>
</dbReference>
<keyword evidence="10 15" id="KW-0100">Branched-chain amino acid biosynthesis</keyword>
<dbReference type="NCBIfam" id="NF002068">
    <property type="entry name" value="PRK00911.1"/>
    <property type="match status" value="1"/>
</dbReference>
<evidence type="ECO:0000313" key="19">
    <source>
        <dbReference type="Proteomes" id="UP000013097"/>
    </source>
</evidence>
<evidence type="ECO:0000256" key="12">
    <source>
        <dbReference type="ARBA" id="ARBA00029436"/>
    </source>
</evidence>
<dbReference type="EMBL" id="AGYT01000012">
    <property type="protein sequence ID" value="ENZ00699.1"/>
    <property type="molecule type" value="Genomic_DNA"/>
</dbReference>
<feature type="binding site" evidence="15">
    <location>
        <position position="78"/>
    </location>
    <ligand>
        <name>Mg(2+)</name>
        <dbReference type="ChEBI" id="CHEBI:18420"/>
    </ligand>
</feature>
<dbReference type="GO" id="GO:0009097">
    <property type="term" value="P:isoleucine biosynthetic process"/>
    <property type="evidence" value="ECO:0007669"/>
    <property type="project" value="UniProtKB-UniRule"/>
</dbReference>
<dbReference type="AlphaFoldDB" id="N9XXT8"/>
<dbReference type="InterPro" id="IPR037237">
    <property type="entry name" value="IlvD/EDD_N"/>
</dbReference>